<keyword evidence="5 9" id="KW-0862">Zinc</keyword>
<keyword evidence="7" id="KW-0238">DNA-binding</keyword>
<dbReference type="GO" id="GO:1900376">
    <property type="term" value="P:regulation of secondary metabolite biosynthetic process"/>
    <property type="evidence" value="ECO:0007669"/>
    <property type="project" value="TreeGrafter"/>
</dbReference>
<evidence type="ECO:0000256" key="4">
    <source>
        <dbReference type="ARBA" id="ARBA00022491"/>
    </source>
</evidence>
<comment type="caution">
    <text evidence="11">The sequence shown here is derived from an EMBL/GenBank/DDBJ whole genome shotgun (WGS) entry which is preliminary data.</text>
</comment>
<feature type="binding site" evidence="10">
    <location>
        <position position="124"/>
    </location>
    <ligand>
        <name>Fe cation</name>
        <dbReference type="ChEBI" id="CHEBI:24875"/>
    </ligand>
</feature>
<gene>
    <name evidence="11" type="ORF">FCL54_15225</name>
</gene>
<feature type="binding site" evidence="10">
    <location>
        <position position="110"/>
    </location>
    <ligand>
        <name>Fe cation</name>
        <dbReference type="ChEBI" id="CHEBI:24875"/>
    </ligand>
</feature>
<keyword evidence="6" id="KW-0805">Transcription regulation</keyword>
<feature type="binding site" evidence="9">
    <location>
        <position position="132"/>
    </location>
    <ligand>
        <name>Zn(2+)</name>
        <dbReference type="ChEBI" id="CHEBI:29105"/>
    </ligand>
</feature>
<evidence type="ECO:0000256" key="5">
    <source>
        <dbReference type="ARBA" id="ARBA00022833"/>
    </source>
</evidence>
<evidence type="ECO:0000313" key="11">
    <source>
        <dbReference type="EMBL" id="TLS36288.1"/>
    </source>
</evidence>
<protein>
    <submittedName>
        <fullName evidence="11">Transcriptional repressor</fullName>
    </submittedName>
</protein>
<dbReference type="SUPFAM" id="SSF46785">
    <property type="entry name" value="Winged helix' DNA-binding domain"/>
    <property type="match status" value="1"/>
</dbReference>
<keyword evidence="8" id="KW-0804">Transcription</keyword>
<evidence type="ECO:0000313" key="12">
    <source>
        <dbReference type="Proteomes" id="UP000308230"/>
    </source>
</evidence>
<feature type="binding site" evidence="9">
    <location>
        <position position="95"/>
    </location>
    <ligand>
        <name>Zn(2+)</name>
        <dbReference type="ChEBI" id="CHEBI:29105"/>
    </ligand>
</feature>
<keyword evidence="10" id="KW-0408">Iron</keyword>
<comment type="cofactor">
    <cofactor evidence="10">
        <name>Mn(2+)</name>
        <dbReference type="ChEBI" id="CHEBI:29035"/>
    </cofactor>
    <cofactor evidence="10">
        <name>Fe(2+)</name>
        <dbReference type="ChEBI" id="CHEBI:29033"/>
    </cofactor>
    <text evidence="10">Binds 1 Mn(2+) or Fe(2+) ion per subunit.</text>
</comment>
<dbReference type="GO" id="GO:0000976">
    <property type="term" value="F:transcription cis-regulatory region binding"/>
    <property type="evidence" value="ECO:0007669"/>
    <property type="project" value="TreeGrafter"/>
</dbReference>
<evidence type="ECO:0000256" key="2">
    <source>
        <dbReference type="ARBA" id="ARBA00007957"/>
    </source>
</evidence>
<evidence type="ECO:0000256" key="1">
    <source>
        <dbReference type="ARBA" id="ARBA00004496"/>
    </source>
</evidence>
<dbReference type="InterPro" id="IPR036388">
    <property type="entry name" value="WH-like_DNA-bd_sf"/>
</dbReference>
<keyword evidence="3" id="KW-0963">Cytoplasm</keyword>
<dbReference type="GO" id="GO:0005737">
    <property type="term" value="C:cytoplasm"/>
    <property type="evidence" value="ECO:0007669"/>
    <property type="project" value="UniProtKB-SubCell"/>
</dbReference>
<comment type="subcellular location">
    <subcellularLocation>
        <location evidence="1">Cytoplasm</location>
    </subcellularLocation>
</comment>
<feature type="binding site" evidence="10">
    <location>
        <position position="89"/>
    </location>
    <ligand>
        <name>Fe cation</name>
        <dbReference type="ChEBI" id="CHEBI:24875"/>
    </ligand>
</feature>
<dbReference type="PANTHER" id="PTHR33202">
    <property type="entry name" value="ZINC UPTAKE REGULATION PROTEIN"/>
    <property type="match status" value="1"/>
</dbReference>
<evidence type="ECO:0000256" key="7">
    <source>
        <dbReference type="ARBA" id="ARBA00023125"/>
    </source>
</evidence>
<evidence type="ECO:0000256" key="6">
    <source>
        <dbReference type="ARBA" id="ARBA00023015"/>
    </source>
</evidence>
<feature type="binding site" evidence="9">
    <location>
        <position position="135"/>
    </location>
    <ligand>
        <name>Zn(2+)</name>
        <dbReference type="ChEBI" id="CHEBI:29105"/>
    </ligand>
</feature>
<organism evidence="11 12">
    <name type="scientific">Exobacillus caeni</name>
    <dbReference type="NCBI Taxonomy" id="2574798"/>
    <lineage>
        <taxon>Bacteria</taxon>
        <taxon>Bacillati</taxon>
        <taxon>Bacillota</taxon>
        <taxon>Bacilli</taxon>
        <taxon>Bacillales</taxon>
        <taxon>Guptibacillaceae</taxon>
        <taxon>Exobacillus</taxon>
    </lineage>
</organism>
<dbReference type="InterPro" id="IPR043135">
    <property type="entry name" value="Fur_C"/>
</dbReference>
<dbReference type="Gene3D" id="1.10.10.10">
    <property type="entry name" value="Winged helix-like DNA-binding domain superfamily/Winged helix DNA-binding domain"/>
    <property type="match status" value="1"/>
</dbReference>
<dbReference type="OrthoDB" id="8659436at2"/>
<dbReference type="RefSeq" id="WP_138127606.1">
    <property type="nucleotide sequence ID" value="NZ_SWLG01000011.1"/>
</dbReference>
<keyword evidence="4" id="KW-0678">Repressor</keyword>
<dbReference type="PANTHER" id="PTHR33202:SF1">
    <property type="entry name" value="FERRIC UPTAKE REGULATION PROTEIN"/>
    <property type="match status" value="1"/>
</dbReference>
<dbReference type="Gene3D" id="3.30.1490.190">
    <property type="match status" value="1"/>
</dbReference>
<dbReference type="Proteomes" id="UP000308230">
    <property type="component" value="Unassembled WGS sequence"/>
</dbReference>
<dbReference type="InterPro" id="IPR036390">
    <property type="entry name" value="WH_DNA-bd_sf"/>
</dbReference>
<name>A0A5R9F3V4_9BACL</name>
<proteinExistence type="inferred from homology"/>
<dbReference type="GO" id="GO:0008270">
    <property type="term" value="F:zinc ion binding"/>
    <property type="evidence" value="ECO:0007669"/>
    <property type="project" value="TreeGrafter"/>
</dbReference>
<keyword evidence="9" id="KW-0479">Metal-binding</keyword>
<sequence>MDVVSALKKLKDNGYKHTDKREDMLTLFSEEKRYLSAKEVLENLQDEYPGLSFDTIYRNLSLFEELEILEVTELNGEKRFRFSCETNHHHHHLICLQCGKTKHIDVCPMEDITLKASDFNVTGHKFEVYGYCSACQ</sequence>
<dbReference type="CDD" id="cd07153">
    <property type="entry name" value="Fur_like"/>
    <property type="match status" value="1"/>
</dbReference>
<feature type="binding site" evidence="9">
    <location>
        <position position="98"/>
    </location>
    <ligand>
        <name>Zn(2+)</name>
        <dbReference type="ChEBI" id="CHEBI:29105"/>
    </ligand>
</feature>
<dbReference type="EMBL" id="SWLG01000011">
    <property type="protein sequence ID" value="TLS36288.1"/>
    <property type="molecule type" value="Genomic_DNA"/>
</dbReference>
<evidence type="ECO:0000256" key="8">
    <source>
        <dbReference type="ARBA" id="ARBA00023163"/>
    </source>
</evidence>
<evidence type="ECO:0000256" key="10">
    <source>
        <dbReference type="PIRSR" id="PIRSR602481-2"/>
    </source>
</evidence>
<dbReference type="InterPro" id="IPR002481">
    <property type="entry name" value="FUR"/>
</dbReference>
<reference evidence="11 12" key="1">
    <citation type="submission" date="2019-04" db="EMBL/GenBank/DDBJ databases">
        <title>Bacillus caeni sp. nov., a bacterium isolated from mangrove sediment.</title>
        <authorList>
            <person name="Huang H."/>
            <person name="Mo K."/>
            <person name="Hu Y."/>
        </authorList>
    </citation>
    <scope>NUCLEOTIDE SEQUENCE [LARGE SCALE GENOMIC DNA]</scope>
    <source>
        <strain evidence="11 12">HB172195</strain>
    </source>
</reference>
<accession>A0A5R9F3V4</accession>
<dbReference type="Pfam" id="PF01475">
    <property type="entry name" value="FUR"/>
    <property type="match status" value="1"/>
</dbReference>
<keyword evidence="12" id="KW-1185">Reference proteome</keyword>
<comment type="cofactor">
    <cofactor evidence="9">
        <name>Zn(2+)</name>
        <dbReference type="ChEBI" id="CHEBI:29105"/>
    </cofactor>
    <text evidence="9">Binds 1 zinc ion per subunit.</text>
</comment>
<dbReference type="AlphaFoldDB" id="A0A5R9F3V4"/>
<evidence type="ECO:0000256" key="3">
    <source>
        <dbReference type="ARBA" id="ARBA00022490"/>
    </source>
</evidence>
<comment type="similarity">
    <text evidence="2">Belongs to the Fur family.</text>
</comment>
<dbReference type="GO" id="GO:0003700">
    <property type="term" value="F:DNA-binding transcription factor activity"/>
    <property type="evidence" value="ECO:0007669"/>
    <property type="project" value="InterPro"/>
</dbReference>
<dbReference type="GO" id="GO:0045892">
    <property type="term" value="P:negative regulation of DNA-templated transcription"/>
    <property type="evidence" value="ECO:0007669"/>
    <property type="project" value="TreeGrafter"/>
</dbReference>
<evidence type="ECO:0000256" key="9">
    <source>
        <dbReference type="PIRSR" id="PIRSR602481-1"/>
    </source>
</evidence>